<protein>
    <submittedName>
        <fullName evidence="2">Putative secreted protein</fullName>
    </submittedName>
</protein>
<dbReference type="AlphaFoldDB" id="A0A2M4DLH9"/>
<accession>A0A2M4DLH9</accession>
<sequence length="103" mass="12239">MKKFKLFLTLLFPLFQTLLKNTLCILQSRQSHRKLQGIFLLNLRFCSPSSTRHSHYNFTFFTKTSNGKGRGTRKNSIFFSHLASMFRFPPISMHAMMWRYRGI</sequence>
<reference evidence="2" key="1">
    <citation type="submission" date="2018-01" db="EMBL/GenBank/DDBJ databases">
        <title>An insight into the sialome of Amazonian anophelines.</title>
        <authorList>
            <person name="Ribeiro J.M."/>
            <person name="Scarpassa V."/>
            <person name="Calvo E."/>
        </authorList>
    </citation>
    <scope>NUCLEOTIDE SEQUENCE</scope>
</reference>
<name>A0A2M4DLH9_ANODA</name>
<organism evidence="2">
    <name type="scientific">Anopheles darlingi</name>
    <name type="common">Mosquito</name>
    <dbReference type="NCBI Taxonomy" id="43151"/>
    <lineage>
        <taxon>Eukaryota</taxon>
        <taxon>Metazoa</taxon>
        <taxon>Ecdysozoa</taxon>
        <taxon>Arthropoda</taxon>
        <taxon>Hexapoda</taxon>
        <taxon>Insecta</taxon>
        <taxon>Pterygota</taxon>
        <taxon>Neoptera</taxon>
        <taxon>Endopterygota</taxon>
        <taxon>Diptera</taxon>
        <taxon>Nematocera</taxon>
        <taxon>Culicoidea</taxon>
        <taxon>Culicidae</taxon>
        <taxon>Anophelinae</taxon>
        <taxon>Anopheles</taxon>
    </lineage>
</organism>
<proteinExistence type="predicted"/>
<evidence type="ECO:0000256" key="1">
    <source>
        <dbReference type="SAM" id="SignalP"/>
    </source>
</evidence>
<feature type="signal peptide" evidence="1">
    <location>
        <begin position="1"/>
        <end position="19"/>
    </location>
</feature>
<feature type="chain" id="PRO_5014902085" evidence="1">
    <location>
        <begin position="20"/>
        <end position="103"/>
    </location>
</feature>
<evidence type="ECO:0000313" key="2">
    <source>
        <dbReference type="EMBL" id="MBW78426.1"/>
    </source>
</evidence>
<keyword evidence="1" id="KW-0732">Signal</keyword>
<dbReference type="EMBL" id="GGFL01014248">
    <property type="protein sequence ID" value="MBW78426.1"/>
    <property type="molecule type" value="Transcribed_RNA"/>
</dbReference>